<dbReference type="AlphaFoldDB" id="G0UZJ2"/>
<dbReference type="EMBL" id="HE575324">
    <property type="protein sequence ID" value="CCC94811.1"/>
    <property type="molecule type" value="Genomic_DNA"/>
</dbReference>
<feature type="transmembrane region" description="Helical" evidence="1">
    <location>
        <begin position="6"/>
        <end position="27"/>
    </location>
</feature>
<evidence type="ECO:0000313" key="2">
    <source>
        <dbReference type="EMBL" id="CCC94811.1"/>
    </source>
</evidence>
<evidence type="ECO:0000256" key="1">
    <source>
        <dbReference type="SAM" id="Phobius"/>
    </source>
</evidence>
<organism evidence="2">
    <name type="scientific">Trypanosoma congolense (strain IL3000)</name>
    <dbReference type="NCBI Taxonomy" id="1068625"/>
    <lineage>
        <taxon>Eukaryota</taxon>
        <taxon>Discoba</taxon>
        <taxon>Euglenozoa</taxon>
        <taxon>Kinetoplastea</taxon>
        <taxon>Metakinetoplastina</taxon>
        <taxon>Trypanosomatida</taxon>
        <taxon>Trypanosomatidae</taxon>
        <taxon>Trypanosoma</taxon>
        <taxon>Nannomonas</taxon>
    </lineage>
</organism>
<protein>
    <submittedName>
        <fullName evidence="2">Uncharacterized protein</fullName>
    </submittedName>
</protein>
<keyword evidence="1" id="KW-0472">Membrane</keyword>
<reference evidence="2" key="1">
    <citation type="journal article" date="2012" name="Proc. Natl. Acad. Sci. U.S.A.">
        <title>Antigenic diversity is generated by distinct evolutionary mechanisms in African trypanosome species.</title>
        <authorList>
            <person name="Jackson A.P."/>
            <person name="Berry A."/>
            <person name="Aslett M."/>
            <person name="Allison H.C."/>
            <person name="Burton P."/>
            <person name="Vavrova-Anderson J."/>
            <person name="Brown R."/>
            <person name="Browne H."/>
            <person name="Corton N."/>
            <person name="Hauser H."/>
            <person name="Gamble J."/>
            <person name="Gilderthorp R."/>
            <person name="Marcello L."/>
            <person name="McQuillan J."/>
            <person name="Otto T.D."/>
            <person name="Quail M.A."/>
            <person name="Sanders M.J."/>
            <person name="van Tonder A."/>
            <person name="Ginger M.L."/>
            <person name="Field M.C."/>
            <person name="Barry J.D."/>
            <person name="Hertz-Fowler C."/>
            <person name="Berriman M."/>
        </authorList>
    </citation>
    <scope>NUCLEOTIDE SEQUENCE</scope>
    <source>
        <strain evidence="2">IL3000</strain>
    </source>
</reference>
<keyword evidence="1" id="KW-1133">Transmembrane helix</keyword>
<keyword evidence="1" id="KW-0812">Transmembrane</keyword>
<sequence>MVHVPFSVVHFLVPMFGMCAPFGWVCGEPVSVKPSRMAESFWYSEALRPIFPMLCNRAPDAALKHLLLISPPLLPSVRRDYRFMIEKRSQQGKKCILKGTTIAVIFSIVGSK</sequence>
<name>G0UZJ2_TRYCI</name>
<gene>
    <name evidence="2" type="ORF">TCIL3000_11_1960</name>
</gene>
<accession>G0UZJ2</accession>
<proteinExistence type="predicted"/>